<organism evidence="1 2">
    <name type="scientific">Russula earlei</name>
    <dbReference type="NCBI Taxonomy" id="71964"/>
    <lineage>
        <taxon>Eukaryota</taxon>
        <taxon>Fungi</taxon>
        <taxon>Dikarya</taxon>
        <taxon>Basidiomycota</taxon>
        <taxon>Agaricomycotina</taxon>
        <taxon>Agaricomycetes</taxon>
        <taxon>Russulales</taxon>
        <taxon>Russulaceae</taxon>
        <taxon>Russula</taxon>
    </lineage>
</organism>
<protein>
    <submittedName>
        <fullName evidence="1">Uncharacterized protein</fullName>
    </submittedName>
</protein>
<proteinExistence type="predicted"/>
<accession>A0ACC0UIP2</accession>
<name>A0ACC0UIP2_9AGAM</name>
<gene>
    <name evidence="1" type="ORF">F5148DRAFT_537906</name>
</gene>
<evidence type="ECO:0000313" key="2">
    <source>
        <dbReference type="Proteomes" id="UP001207468"/>
    </source>
</evidence>
<keyword evidence="2" id="KW-1185">Reference proteome</keyword>
<comment type="caution">
    <text evidence="1">The sequence shown here is derived from an EMBL/GenBank/DDBJ whole genome shotgun (WGS) entry which is preliminary data.</text>
</comment>
<evidence type="ECO:0000313" key="1">
    <source>
        <dbReference type="EMBL" id="KAI9510707.1"/>
    </source>
</evidence>
<reference evidence="1" key="1">
    <citation type="submission" date="2021-03" db="EMBL/GenBank/DDBJ databases">
        <title>Evolutionary priming and transition to the ectomycorrhizal habit in an iconic lineage of mushroom-forming fungi: is preadaptation a requirement?</title>
        <authorList>
            <consortium name="DOE Joint Genome Institute"/>
            <person name="Looney B.P."/>
            <person name="Miyauchi S."/>
            <person name="Morin E."/>
            <person name="Drula E."/>
            <person name="Courty P.E."/>
            <person name="Chicoki N."/>
            <person name="Fauchery L."/>
            <person name="Kohler A."/>
            <person name="Kuo A."/>
            <person name="LaButti K."/>
            <person name="Pangilinan J."/>
            <person name="Lipzen A."/>
            <person name="Riley R."/>
            <person name="Andreopoulos W."/>
            <person name="He G."/>
            <person name="Johnson J."/>
            <person name="Barry K.W."/>
            <person name="Grigoriev I.V."/>
            <person name="Nagy L."/>
            <person name="Hibbett D."/>
            <person name="Henrissat B."/>
            <person name="Matheny P.B."/>
            <person name="Labbe J."/>
            <person name="Martin A.F."/>
        </authorList>
    </citation>
    <scope>NUCLEOTIDE SEQUENCE</scope>
    <source>
        <strain evidence="1">BPL698</strain>
    </source>
</reference>
<sequence length="207" mass="22927">MLSNGIDSRHQWENEVMGSDLQSWIRPRMGGAPTPRYENLVLGRGDWSWVAGAAHPTFVEFGGMRVLVPGVTNTTGGNDLGGKEGLIPMSVSDVSCHLHLRRLHQYLSINTDKPWAVSQMHHCMVQMHYLGHYVPAGALQQAAFGDAITLANMLYLFFSTRGSTCTPLRVTSISVWSERKGPLKACANISRHYRAHLDGPRWSVCPT</sequence>
<dbReference type="Proteomes" id="UP001207468">
    <property type="component" value="Unassembled WGS sequence"/>
</dbReference>
<dbReference type="EMBL" id="JAGFNK010000036">
    <property type="protein sequence ID" value="KAI9510707.1"/>
    <property type="molecule type" value="Genomic_DNA"/>
</dbReference>